<protein>
    <submittedName>
        <fullName evidence="1">Uncharacterized protein</fullName>
    </submittedName>
</protein>
<dbReference type="AlphaFoldDB" id="A0A645GYF7"/>
<accession>A0A645GYF7</accession>
<dbReference type="EMBL" id="VSSQ01083564">
    <property type="protein sequence ID" value="MPN31855.1"/>
    <property type="molecule type" value="Genomic_DNA"/>
</dbReference>
<gene>
    <name evidence="1" type="ORF">SDC9_179330</name>
</gene>
<evidence type="ECO:0000313" key="1">
    <source>
        <dbReference type="EMBL" id="MPN31855.1"/>
    </source>
</evidence>
<comment type="caution">
    <text evidence="1">The sequence shown here is derived from an EMBL/GenBank/DDBJ whole genome shotgun (WGS) entry which is preliminary data.</text>
</comment>
<name>A0A645GYF7_9ZZZZ</name>
<reference evidence="1" key="1">
    <citation type="submission" date="2019-08" db="EMBL/GenBank/DDBJ databases">
        <authorList>
            <person name="Kucharzyk K."/>
            <person name="Murdoch R.W."/>
            <person name="Higgins S."/>
            <person name="Loffler F."/>
        </authorList>
    </citation>
    <scope>NUCLEOTIDE SEQUENCE</scope>
</reference>
<proteinExistence type="predicted"/>
<organism evidence="1">
    <name type="scientific">bioreactor metagenome</name>
    <dbReference type="NCBI Taxonomy" id="1076179"/>
    <lineage>
        <taxon>unclassified sequences</taxon>
        <taxon>metagenomes</taxon>
        <taxon>ecological metagenomes</taxon>
    </lineage>
</organism>
<sequence length="48" mass="5005">MKRGAQIPRELVHIGVKEQRSVVQRDGVAETESVAGEFAAAGGEVVAA</sequence>